<dbReference type="NCBIfam" id="NF008274">
    <property type="entry name" value="PRK11052.1"/>
    <property type="match status" value="1"/>
</dbReference>
<evidence type="ECO:0000313" key="12">
    <source>
        <dbReference type="EMBL" id="SEA93840.1"/>
    </source>
</evidence>
<evidence type="ECO:0000256" key="10">
    <source>
        <dbReference type="RuleBase" id="RU361207"/>
    </source>
</evidence>
<proteinExistence type="inferred from homology"/>
<evidence type="ECO:0000259" key="11">
    <source>
        <dbReference type="Pfam" id="PF21226"/>
    </source>
</evidence>
<dbReference type="Pfam" id="PF02446">
    <property type="entry name" value="Glyco_hydro_77"/>
    <property type="match status" value="1"/>
</dbReference>
<dbReference type="InterPro" id="IPR003385">
    <property type="entry name" value="Glyco_hydro_77"/>
</dbReference>
<dbReference type="InterPro" id="IPR017853">
    <property type="entry name" value="GH"/>
</dbReference>
<dbReference type="eggNOG" id="COG1640">
    <property type="taxonomic scope" value="Bacteria"/>
</dbReference>
<dbReference type="RefSeq" id="WP_074729214.1">
    <property type="nucleotide sequence ID" value="NZ_FNQS01000012.1"/>
</dbReference>
<organism evidence="12 13">
    <name type="scientific">Lonsdalea quercina</name>
    <dbReference type="NCBI Taxonomy" id="71657"/>
    <lineage>
        <taxon>Bacteria</taxon>
        <taxon>Pseudomonadati</taxon>
        <taxon>Pseudomonadota</taxon>
        <taxon>Gammaproteobacteria</taxon>
        <taxon>Enterobacterales</taxon>
        <taxon>Pectobacteriaceae</taxon>
        <taxon>Lonsdalea</taxon>
    </lineage>
</organism>
<evidence type="ECO:0000256" key="2">
    <source>
        <dbReference type="ARBA" id="ARBA00005684"/>
    </source>
</evidence>
<dbReference type="Pfam" id="PF21226">
    <property type="entry name" value="MalQ_N"/>
    <property type="match status" value="1"/>
</dbReference>
<keyword evidence="13" id="KW-1185">Reference proteome</keyword>
<dbReference type="Gene3D" id="3.20.20.80">
    <property type="entry name" value="Glycosidases"/>
    <property type="match status" value="1"/>
</dbReference>
<dbReference type="GO" id="GO:0005975">
    <property type="term" value="P:carbohydrate metabolic process"/>
    <property type="evidence" value="ECO:0007669"/>
    <property type="project" value="InterPro"/>
</dbReference>
<dbReference type="PANTHER" id="PTHR32438">
    <property type="entry name" value="4-ALPHA-GLUCANOTRANSFERASE DPE1, CHLOROPLASTIC/AMYLOPLASTIC"/>
    <property type="match status" value="1"/>
</dbReference>
<evidence type="ECO:0000256" key="8">
    <source>
        <dbReference type="ARBA" id="ARBA00031423"/>
    </source>
</evidence>
<dbReference type="EC" id="2.4.1.25" evidence="3 10"/>
<sequence>MALEANKTIPRRISIAETYVDDTGRHQRIDRSTQAKLLSLLSAEGINDQPIPPVKVWREGEPVTVWVQGDSHYRWTFHYEQGGMIEGEIVGGTVLTLPGPLPQGYHRLTLEQAGRRWRCQAIIAPMCCYEPDALSQGKRWWGVSVQLYTLCSQHNWGVGDFGDLKTLLEEVARRGGAFVGLNPLHALSPSGADNANPYSPSSRYWINTIYIDVNHVDDFLQSEEAQRWWQSAETQRRLSTVRGSRWVDYRSVAALKLDALRLSFQHFNLRGVLDPRQLAFQQFIARGGDRLQQHATYDALNAWLERDGHSFSDWSQWPECYQDARGDSVVSFRESHAEDVMFYCWLQWLAHEQLAACYDHSKQLGMPLGLYREVAEGVACRSADSWQDHPLFCHDASIGDVPQTRMPHGQSGPLAPINPVQLQCCGYQPFIDMIRSNMAHTSAICLHHVASLMREWWVPQEGESEDGGFIYYPVDDLLAILALESQRHRCMVMGDEQGVLPEGMVSKLRDCRIYSCRVLFFERNQQGEFYAPQDYPPRSMATVTTHDLPTLRGYWQSIDLILAHELGLCAGDVLLSRRLKAREQAKQALLDALHQYGHLPQRVGRNATLTTMSAQLNRGVQRYLAESASGLLGLRLEEWLDMATPVCVPGGEKQYPNWRRKLSRTLDSIFGDSYLERLIRDIDLRRNGPLPSRDGGARAGK</sequence>
<comment type="similarity">
    <text evidence="2 10">Belongs to the disproportionating enzyme family.</text>
</comment>
<keyword evidence="6 10" id="KW-0808">Transferase</keyword>
<evidence type="ECO:0000256" key="3">
    <source>
        <dbReference type="ARBA" id="ARBA00012560"/>
    </source>
</evidence>
<feature type="domain" description="MalQ N-terminal beta-sandwich" evidence="11">
    <location>
        <begin position="51"/>
        <end position="125"/>
    </location>
</feature>
<evidence type="ECO:0000256" key="4">
    <source>
        <dbReference type="ARBA" id="ARBA00020295"/>
    </source>
</evidence>
<evidence type="ECO:0000256" key="6">
    <source>
        <dbReference type="ARBA" id="ARBA00022679"/>
    </source>
</evidence>
<evidence type="ECO:0000256" key="1">
    <source>
        <dbReference type="ARBA" id="ARBA00000439"/>
    </source>
</evidence>
<evidence type="ECO:0000256" key="5">
    <source>
        <dbReference type="ARBA" id="ARBA00022676"/>
    </source>
</evidence>
<protein>
    <recommendedName>
        <fullName evidence="4 10">4-alpha-glucanotransferase</fullName>
        <ecNumber evidence="3 10">2.4.1.25</ecNumber>
    </recommendedName>
    <alternativeName>
        <fullName evidence="8 10">Amylomaltase</fullName>
    </alternativeName>
    <alternativeName>
        <fullName evidence="9 10">Disproportionating enzyme</fullName>
    </alternativeName>
</protein>
<reference evidence="12 13" key="1">
    <citation type="submission" date="2016-10" db="EMBL/GenBank/DDBJ databases">
        <authorList>
            <person name="de Groot N.N."/>
        </authorList>
    </citation>
    <scope>NUCLEOTIDE SEQUENCE [LARGE SCALE GENOMIC DNA]</scope>
    <source>
        <strain evidence="12 13">ATCC 29281</strain>
    </source>
</reference>
<evidence type="ECO:0000313" key="13">
    <source>
        <dbReference type="Proteomes" id="UP000187280"/>
    </source>
</evidence>
<dbReference type="SUPFAM" id="SSF51445">
    <property type="entry name" value="(Trans)glycosidases"/>
    <property type="match status" value="1"/>
</dbReference>
<dbReference type="GeneID" id="97765803"/>
<name>A0A1H4FAC7_9GAMM</name>
<dbReference type="PANTHER" id="PTHR32438:SF5">
    <property type="entry name" value="4-ALPHA-GLUCANOTRANSFERASE DPE1, CHLOROPLASTIC_AMYLOPLASTIC"/>
    <property type="match status" value="1"/>
</dbReference>
<evidence type="ECO:0000256" key="9">
    <source>
        <dbReference type="ARBA" id="ARBA00031501"/>
    </source>
</evidence>
<dbReference type="Proteomes" id="UP000187280">
    <property type="component" value="Unassembled WGS sequence"/>
</dbReference>
<dbReference type="AlphaFoldDB" id="A0A1H4FAC7"/>
<evidence type="ECO:0000256" key="7">
    <source>
        <dbReference type="ARBA" id="ARBA00023277"/>
    </source>
</evidence>
<dbReference type="EMBL" id="FNQS01000012">
    <property type="protein sequence ID" value="SEA93840.1"/>
    <property type="molecule type" value="Genomic_DNA"/>
</dbReference>
<dbReference type="NCBIfam" id="TIGR00217">
    <property type="entry name" value="malQ"/>
    <property type="match status" value="1"/>
</dbReference>
<dbReference type="STRING" id="71657.SAMN02982996_02960"/>
<keyword evidence="7 10" id="KW-0119">Carbohydrate metabolism</keyword>
<keyword evidence="5 10" id="KW-0328">Glycosyltransferase</keyword>
<comment type="catalytic activity">
    <reaction evidence="1 10">
        <text>Transfers a segment of a (1-&gt;4)-alpha-D-glucan to a new position in an acceptor, which may be glucose or a (1-&gt;4)-alpha-D-glucan.</text>
        <dbReference type="EC" id="2.4.1.25"/>
    </reaction>
</comment>
<dbReference type="GO" id="GO:0004134">
    <property type="term" value="F:4-alpha-glucanotransferase activity"/>
    <property type="evidence" value="ECO:0007669"/>
    <property type="project" value="UniProtKB-EC"/>
</dbReference>
<accession>A0A1H4FAC7</accession>
<dbReference type="InterPro" id="IPR048458">
    <property type="entry name" value="MalQ_N"/>
</dbReference>
<gene>
    <name evidence="12" type="ORF">SAMN02982996_02960</name>
</gene>